<sequence>MSRLNVGLINSVTRAYPIVWDSYSLKKDIIFRVRKVSYLSSLWVNNTARKERSEYILELNFQISRSGREGLESANQHLPQMRDDNERRLMRLLIQENVTSLNILNSRSPAVHLGATATPLLARPDPETSPTADRPVEVFLEAVVHEAVDDRIRAAVAVAAELEEGHGQPLAGVVRRVLVEQRVDVPGEEREPGQREQEHDQGEHAHYPLLFLEPAARVTCRVGRLSYWLPPPEPVDDAAVGGEQDGDREQVEQEIEVERVDDIPVRSGEVFHASGGHAELAIFVDDQELVDLLDEKLWQYHQESGDPEDQDQYPGTLYRVYVAGSQWMADGVIPGRSKTRLDYNNDYDYGNDAHEIGDDDEAVGSDNYIDYDDDG</sequence>
<organism evidence="2 3">
    <name type="scientific">Paralvinella palmiformis</name>
    <dbReference type="NCBI Taxonomy" id="53620"/>
    <lineage>
        <taxon>Eukaryota</taxon>
        <taxon>Metazoa</taxon>
        <taxon>Spiralia</taxon>
        <taxon>Lophotrochozoa</taxon>
        <taxon>Annelida</taxon>
        <taxon>Polychaeta</taxon>
        <taxon>Sedentaria</taxon>
        <taxon>Canalipalpata</taxon>
        <taxon>Terebellida</taxon>
        <taxon>Terebelliformia</taxon>
        <taxon>Alvinellidae</taxon>
        <taxon>Paralvinella</taxon>
    </lineage>
</organism>
<feature type="region of interest" description="Disordered" evidence="1">
    <location>
        <begin position="346"/>
        <end position="375"/>
    </location>
</feature>
<gene>
    <name evidence="2" type="ORF">LSH36_26g12017</name>
</gene>
<protein>
    <submittedName>
        <fullName evidence="2">Uncharacterized protein</fullName>
    </submittedName>
</protein>
<comment type="caution">
    <text evidence="2">The sequence shown here is derived from an EMBL/GenBank/DDBJ whole genome shotgun (WGS) entry which is preliminary data.</text>
</comment>
<evidence type="ECO:0000313" key="2">
    <source>
        <dbReference type="EMBL" id="KAK2167608.1"/>
    </source>
</evidence>
<evidence type="ECO:0000256" key="1">
    <source>
        <dbReference type="SAM" id="MobiDB-lite"/>
    </source>
</evidence>
<name>A0AAD9KBW0_9ANNE</name>
<dbReference type="EMBL" id="JAODUP010000026">
    <property type="protein sequence ID" value="KAK2167608.1"/>
    <property type="molecule type" value="Genomic_DNA"/>
</dbReference>
<feature type="compositionally biased region" description="Acidic residues" evidence="1">
    <location>
        <begin position="357"/>
        <end position="375"/>
    </location>
</feature>
<evidence type="ECO:0000313" key="3">
    <source>
        <dbReference type="Proteomes" id="UP001208570"/>
    </source>
</evidence>
<dbReference type="Proteomes" id="UP001208570">
    <property type="component" value="Unassembled WGS sequence"/>
</dbReference>
<dbReference type="AlphaFoldDB" id="A0AAD9KBW0"/>
<feature type="region of interest" description="Disordered" evidence="1">
    <location>
        <begin position="184"/>
        <end position="203"/>
    </location>
</feature>
<accession>A0AAD9KBW0</accession>
<keyword evidence="3" id="KW-1185">Reference proteome</keyword>
<reference evidence="2" key="1">
    <citation type="journal article" date="2023" name="Mol. Biol. Evol.">
        <title>Third-Generation Sequencing Reveals the Adaptive Role of the Epigenome in Three Deep-Sea Polychaetes.</title>
        <authorList>
            <person name="Perez M."/>
            <person name="Aroh O."/>
            <person name="Sun Y."/>
            <person name="Lan Y."/>
            <person name="Juniper S.K."/>
            <person name="Young C.R."/>
            <person name="Angers B."/>
            <person name="Qian P.Y."/>
        </authorList>
    </citation>
    <scope>NUCLEOTIDE SEQUENCE</scope>
    <source>
        <strain evidence="2">P08H-3</strain>
    </source>
</reference>
<proteinExistence type="predicted"/>